<evidence type="ECO:0000313" key="5">
    <source>
        <dbReference type="Proteomes" id="UP000545606"/>
    </source>
</evidence>
<dbReference type="InterPro" id="IPR012327">
    <property type="entry name" value="MeTrfase_D12"/>
</dbReference>
<dbReference type="AlphaFoldDB" id="A0A838XY06"/>
<organism evidence="4 5">
    <name type="scientific">Aquitalea aquatica</name>
    <dbReference type="NCBI Taxonomy" id="3044273"/>
    <lineage>
        <taxon>Bacteria</taxon>
        <taxon>Pseudomonadati</taxon>
        <taxon>Pseudomonadota</taxon>
        <taxon>Betaproteobacteria</taxon>
        <taxon>Neisseriales</taxon>
        <taxon>Chromobacteriaceae</taxon>
        <taxon>Aquitalea</taxon>
    </lineage>
</organism>
<keyword evidence="5" id="KW-1185">Reference proteome</keyword>
<evidence type="ECO:0000313" key="4">
    <source>
        <dbReference type="EMBL" id="MBA4707533.1"/>
    </source>
</evidence>
<evidence type="ECO:0000256" key="1">
    <source>
        <dbReference type="ARBA" id="ARBA00022603"/>
    </source>
</evidence>
<dbReference type="Proteomes" id="UP000545606">
    <property type="component" value="Unassembled WGS sequence"/>
</dbReference>
<dbReference type="GO" id="GO:0043565">
    <property type="term" value="F:sequence-specific DNA binding"/>
    <property type="evidence" value="ECO:0007669"/>
    <property type="project" value="TreeGrafter"/>
</dbReference>
<dbReference type="InterPro" id="IPR029063">
    <property type="entry name" value="SAM-dependent_MTases_sf"/>
</dbReference>
<dbReference type="InterPro" id="IPR012263">
    <property type="entry name" value="M_m6A_EcoRV"/>
</dbReference>
<proteinExistence type="predicted"/>
<comment type="caution">
    <text evidence="4">The sequence shown here is derived from an EMBL/GenBank/DDBJ whole genome shotgun (WGS) entry which is preliminary data.</text>
</comment>
<dbReference type="PRINTS" id="PR00505">
    <property type="entry name" value="D12N6MTFRASE"/>
</dbReference>
<reference evidence="4 5" key="1">
    <citation type="submission" date="2020-07" db="EMBL/GenBank/DDBJ databases">
        <title>Draft genome sequence of violacein-producing bacteria and related species.</title>
        <authorList>
            <person name="Wilson H.S."/>
            <person name="De Leon M.E."/>
        </authorList>
    </citation>
    <scope>NUCLEOTIDE SEQUENCE [LARGE SCALE GENOMIC DNA]</scope>
    <source>
        <strain evidence="4 5">HSC-21Su07</strain>
    </source>
</reference>
<dbReference type="GO" id="GO:0009007">
    <property type="term" value="F:site-specific DNA-methyltransferase (adenine-specific) activity"/>
    <property type="evidence" value="ECO:0007669"/>
    <property type="project" value="UniProtKB-EC"/>
</dbReference>
<keyword evidence="1 4" id="KW-0489">Methyltransferase</keyword>
<dbReference type="GO" id="GO:0032259">
    <property type="term" value="P:methylation"/>
    <property type="evidence" value="ECO:0007669"/>
    <property type="project" value="UniProtKB-KW"/>
</dbReference>
<protein>
    <submittedName>
        <fullName evidence="4">DNA adenine methylase</fullName>
    </submittedName>
</protein>
<dbReference type="RefSeq" id="WP_181834812.1">
    <property type="nucleotide sequence ID" value="NZ_JACERN010000014.1"/>
</dbReference>
<dbReference type="GO" id="GO:0006298">
    <property type="term" value="P:mismatch repair"/>
    <property type="evidence" value="ECO:0007669"/>
    <property type="project" value="TreeGrafter"/>
</dbReference>
<dbReference type="GO" id="GO:1904047">
    <property type="term" value="F:S-adenosyl-L-methionine binding"/>
    <property type="evidence" value="ECO:0007669"/>
    <property type="project" value="TreeGrafter"/>
</dbReference>
<name>A0A838XY06_9NEIS</name>
<evidence type="ECO:0000256" key="3">
    <source>
        <dbReference type="ARBA" id="ARBA00022691"/>
    </source>
</evidence>
<dbReference type="GO" id="GO:0009307">
    <property type="term" value="P:DNA restriction-modification system"/>
    <property type="evidence" value="ECO:0007669"/>
    <property type="project" value="InterPro"/>
</dbReference>
<dbReference type="PIRSF" id="PIRSF000398">
    <property type="entry name" value="M_m6A_EcoRV"/>
    <property type="match status" value="1"/>
</dbReference>
<dbReference type="Pfam" id="PF02086">
    <property type="entry name" value="MethyltransfD12"/>
    <property type="match status" value="1"/>
</dbReference>
<evidence type="ECO:0000256" key="2">
    <source>
        <dbReference type="ARBA" id="ARBA00022679"/>
    </source>
</evidence>
<dbReference type="Gene3D" id="3.40.50.150">
    <property type="entry name" value="Vaccinia Virus protein VP39"/>
    <property type="match status" value="2"/>
</dbReference>
<sequence length="280" mass="31414">MSQVTRPALRYHGGKFRLAPWLMQFFPAHRVYVEPFGGGASVLLRKDRAHAEVYNDLDGEVVNLFRVIREHGELLVGQVALTPFSRSEFQQAYEPSDDPIEQARRTLIRSYMGFGSAGASGQSTGFRANSNRTHKTPAHDWAGFPDALASIVDRFRGVVIENRDAMACMRQHDAKTTLHYVDPPYVHSTRNLRTRSPAYKHEMSDDDHRALARGLHTLRGMVVLSGYPCDLYDQELFPGWERHECKALADGAKERTEVVWLNPACSTAIQGTGLFQGLSA</sequence>
<dbReference type="PANTHER" id="PTHR30481">
    <property type="entry name" value="DNA ADENINE METHYLASE"/>
    <property type="match status" value="1"/>
</dbReference>
<keyword evidence="3" id="KW-0949">S-adenosyl-L-methionine</keyword>
<keyword evidence="2" id="KW-0808">Transferase</keyword>
<gene>
    <name evidence="4" type="ORF">H2Z84_03875</name>
</gene>
<accession>A0A838XY06</accession>
<dbReference type="SUPFAM" id="SSF53335">
    <property type="entry name" value="S-adenosyl-L-methionine-dependent methyltransferases"/>
    <property type="match status" value="1"/>
</dbReference>
<dbReference type="EMBL" id="JACERN010000014">
    <property type="protein sequence ID" value="MBA4707533.1"/>
    <property type="molecule type" value="Genomic_DNA"/>
</dbReference>
<dbReference type="PANTHER" id="PTHR30481:SF4">
    <property type="entry name" value="SITE-SPECIFIC DNA-METHYLTRANSFERASE (ADENINE-SPECIFIC)"/>
    <property type="match status" value="1"/>
</dbReference>